<evidence type="ECO:0000256" key="1">
    <source>
        <dbReference type="ARBA" id="ARBA00004141"/>
    </source>
</evidence>
<comment type="caution">
    <text evidence="11">The sequence shown here is derived from an EMBL/GenBank/DDBJ whole genome shotgun (WGS) entry which is preliminary data.</text>
</comment>
<dbReference type="GO" id="GO:0034625">
    <property type="term" value="P:fatty acid elongation, monounsaturated fatty acid"/>
    <property type="evidence" value="ECO:0007669"/>
    <property type="project" value="TreeGrafter"/>
</dbReference>
<comment type="catalytic activity">
    <reaction evidence="10">
        <text>an acyl-CoA + malonyl-CoA + H(+) = a 3-oxoacyl-CoA + CO2 + CoA</text>
        <dbReference type="Rhea" id="RHEA:50252"/>
        <dbReference type="ChEBI" id="CHEBI:15378"/>
        <dbReference type="ChEBI" id="CHEBI:16526"/>
        <dbReference type="ChEBI" id="CHEBI:57287"/>
        <dbReference type="ChEBI" id="CHEBI:57384"/>
        <dbReference type="ChEBI" id="CHEBI:58342"/>
        <dbReference type="ChEBI" id="CHEBI:90726"/>
    </reaction>
    <physiologicalReaction direction="left-to-right" evidence="10">
        <dbReference type="Rhea" id="RHEA:50253"/>
    </physiologicalReaction>
</comment>
<comment type="subcellular location">
    <subcellularLocation>
        <location evidence="1">Membrane</location>
        <topology evidence="1">Multi-pass membrane protein</topology>
    </subcellularLocation>
</comment>
<dbReference type="PANTHER" id="PTHR11157:SF169">
    <property type="entry name" value="ELONGATION OF FATTY ACIDS PROTEIN"/>
    <property type="match status" value="1"/>
</dbReference>
<feature type="transmembrane region" description="Helical" evidence="10">
    <location>
        <begin position="29"/>
        <end position="49"/>
    </location>
</feature>
<keyword evidence="6 10" id="KW-1133">Transmembrane helix</keyword>
<evidence type="ECO:0000256" key="4">
    <source>
        <dbReference type="ARBA" id="ARBA00022692"/>
    </source>
</evidence>
<evidence type="ECO:0000256" key="10">
    <source>
        <dbReference type="RuleBase" id="RU361115"/>
    </source>
</evidence>
<keyword evidence="3 10" id="KW-0808">Transferase</keyword>
<dbReference type="GO" id="GO:0005789">
    <property type="term" value="C:endoplasmic reticulum membrane"/>
    <property type="evidence" value="ECO:0007669"/>
    <property type="project" value="TreeGrafter"/>
</dbReference>
<evidence type="ECO:0000256" key="6">
    <source>
        <dbReference type="ARBA" id="ARBA00022989"/>
    </source>
</evidence>
<evidence type="ECO:0000313" key="12">
    <source>
        <dbReference type="Proteomes" id="UP001140011"/>
    </source>
</evidence>
<feature type="transmembrane region" description="Helical" evidence="10">
    <location>
        <begin position="81"/>
        <end position="100"/>
    </location>
</feature>
<dbReference type="AlphaFoldDB" id="A0A9W8GR06"/>
<keyword evidence="2 10" id="KW-0444">Lipid biosynthesis</keyword>
<evidence type="ECO:0000256" key="5">
    <source>
        <dbReference type="ARBA" id="ARBA00022832"/>
    </source>
</evidence>
<evidence type="ECO:0000313" key="11">
    <source>
        <dbReference type="EMBL" id="KAJ2750986.1"/>
    </source>
</evidence>
<keyword evidence="12" id="KW-1185">Reference proteome</keyword>
<keyword evidence="8 10" id="KW-0472">Membrane</keyword>
<proteinExistence type="inferred from homology"/>
<gene>
    <name evidence="11" type="ORF">GGI19_004772</name>
</gene>
<comment type="similarity">
    <text evidence="10">Belongs to the ELO family.</text>
</comment>
<feature type="transmembrane region" description="Helical" evidence="10">
    <location>
        <begin position="218"/>
        <end position="239"/>
    </location>
</feature>
<dbReference type="GO" id="GO:0042761">
    <property type="term" value="P:very long-chain fatty acid biosynthetic process"/>
    <property type="evidence" value="ECO:0007669"/>
    <property type="project" value="TreeGrafter"/>
</dbReference>
<evidence type="ECO:0000256" key="2">
    <source>
        <dbReference type="ARBA" id="ARBA00022516"/>
    </source>
</evidence>
<dbReference type="InterPro" id="IPR002076">
    <property type="entry name" value="ELO_fam"/>
</dbReference>
<dbReference type="EMBL" id="JANBUH010000465">
    <property type="protein sequence ID" value="KAJ2750986.1"/>
    <property type="molecule type" value="Genomic_DNA"/>
</dbReference>
<keyword evidence="4 10" id="KW-0812">Transmembrane</keyword>
<dbReference type="GO" id="GO:0019367">
    <property type="term" value="P:fatty acid elongation, saturated fatty acid"/>
    <property type="evidence" value="ECO:0007669"/>
    <property type="project" value="TreeGrafter"/>
</dbReference>
<accession>A0A9W8GR06</accession>
<feature type="transmembrane region" description="Helical" evidence="10">
    <location>
        <begin position="126"/>
        <end position="145"/>
    </location>
</feature>
<dbReference type="PANTHER" id="PTHR11157">
    <property type="entry name" value="FATTY ACID ACYL TRANSFERASE-RELATED"/>
    <property type="match status" value="1"/>
</dbReference>
<keyword evidence="9 10" id="KW-0275">Fatty acid biosynthesis</keyword>
<evidence type="ECO:0000256" key="7">
    <source>
        <dbReference type="ARBA" id="ARBA00023098"/>
    </source>
</evidence>
<organism evidence="11 12">
    <name type="scientific">Coemansia pectinata</name>
    <dbReference type="NCBI Taxonomy" id="1052879"/>
    <lineage>
        <taxon>Eukaryota</taxon>
        <taxon>Fungi</taxon>
        <taxon>Fungi incertae sedis</taxon>
        <taxon>Zoopagomycota</taxon>
        <taxon>Kickxellomycotina</taxon>
        <taxon>Kickxellomycetes</taxon>
        <taxon>Kickxellales</taxon>
        <taxon>Kickxellaceae</taxon>
        <taxon>Coemansia</taxon>
    </lineage>
</organism>
<dbReference type="Pfam" id="PF01151">
    <property type="entry name" value="ELO"/>
    <property type="match status" value="1"/>
</dbReference>
<sequence length="284" mass="32357">MMGMVPLQPPAGTQVRLSEVPLGEWYPFFMQWQVPVSVAVVYTILSFYFNPSKNSLSRVEAKRQNASAGGTPPTKSLLEPMTMVVFFHNAILAAYSAWAFRSVFPLFARNIAAKGWRCGLCDLDGAVWNGGLFVHMYLFYLSKFYELIDTAIIIAKGRKASLLQIYHHAGVILTCYYGCYYASSASVFLVWENTGVHTIMYLYYALTAIGISPPGKQYLTSLQIFQFLFGQSFIIFYLMMPSCQSASQRTWLWIMTAYLLPLIYLFVQFFTKTYKKDSKPKKDQ</sequence>
<evidence type="ECO:0000256" key="9">
    <source>
        <dbReference type="ARBA" id="ARBA00023160"/>
    </source>
</evidence>
<dbReference type="OrthoDB" id="10259681at2759"/>
<protein>
    <recommendedName>
        <fullName evidence="10">Elongation of fatty acids protein</fullName>
        <ecNumber evidence="10">2.3.1.-</ecNumber>
    </recommendedName>
</protein>
<keyword evidence="7 10" id="KW-0443">Lipid metabolism</keyword>
<keyword evidence="5 10" id="KW-0276">Fatty acid metabolism</keyword>
<evidence type="ECO:0000256" key="8">
    <source>
        <dbReference type="ARBA" id="ARBA00023136"/>
    </source>
</evidence>
<dbReference type="Proteomes" id="UP001140011">
    <property type="component" value="Unassembled WGS sequence"/>
</dbReference>
<reference evidence="11" key="1">
    <citation type="submission" date="2022-07" db="EMBL/GenBank/DDBJ databases">
        <title>Phylogenomic reconstructions and comparative analyses of Kickxellomycotina fungi.</title>
        <authorList>
            <person name="Reynolds N.K."/>
            <person name="Stajich J.E."/>
            <person name="Barry K."/>
            <person name="Grigoriev I.V."/>
            <person name="Crous P."/>
            <person name="Smith M.E."/>
        </authorList>
    </citation>
    <scope>NUCLEOTIDE SEQUENCE</scope>
    <source>
        <strain evidence="11">BCRC 34297</strain>
    </source>
</reference>
<dbReference type="GO" id="GO:0009922">
    <property type="term" value="F:fatty acid elongase activity"/>
    <property type="evidence" value="ECO:0007669"/>
    <property type="project" value="InterPro"/>
</dbReference>
<feature type="transmembrane region" description="Helical" evidence="10">
    <location>
        <begin position="165"/>
        <end position="183"/>
    </location>
</feature>
<feature type="transmembrane region" description="Helical" evidence="10">
    <location>
        <begin position="195"/>
        <end position="211"/>
    </location>
</feature>
<name>A0A9W8GR06_9FUNG</name>
<evidence type="ECO:0000256" key="3">
    <source>
        <dbReference type="ARBA" id="ARBA00022679"/>
    </source>
</evidence>
<dbReference type="GO" id="GO:0030148">
    <property type="term" value="P:sphingolipid biosynthetic process"/>
    <property type="evidence" value="ECO:0007669"/>
    <property type="project" value="TreeGrafter"/>
</dbReference>
<dbReference type="GO" id="GO:0034626">
    <property type="term" value="P:fatty acid elongation, polyunsaturated fatty acid"/>
    <property type="evidence" value="ECO:0007669"/>
    <property type="project" value="TreeGrafter"/>
</dbReference>
<feature type="transmembrane region" description="Helical" evidence="10">
    <location>
        <begin position="251"/>
        <end position="271"/>
    </location>
</feature>
<dbReference type="EC" id="2.3.1.-" evidence="10"/>